<feature type="compositionally biased region" description="Basic and acidic residues" evidence="9">
    <location>
        <begin position="2354"/>
        <end position="2363"/>
    </location>
</feature>
<keyword evidence="3 8" id="KW-0863">Zinc-finger</keyword>
<feature type="compositionally biased region" description="Basic and acidic residues" evidence="9">
    <location>
        <begin position="972"/>
        <end position="1003"/>
    </location>
</feature>
<feature type="compositionally biased region" description="Basic and acidic residues" evidence="9">
    <location>
        <begin position="1096"/>
        <end position="1113"/>
    </location>
</feature>
<feature type="region of interest" description="Disordered" evidence="9">
    <location>
        <begin position="1315"/>
        <end position="1388"/>
    </location>
</feature>
<sequence length="2542" mass="282893">MSQRAKRPNRSDDGSVPVKRRKRTAAEEEEAASLVAAAWQPRSNDLKSIYNRTTTEAPAELFRKDLISAMKLPDSEPLASNEYWVIVDQWKQEWERGVQVPVNPDSLPEPSVTVTHCTPIKLQHEFKLPKNKYIRITKDENFKIEEHALSSAPAQAEAACSYDLDECDVSWLKILNSERAMSGQSPVYEDQLERVIEQFELSCWDKIQSILRNEEGLGIEYDENVICDVCRSPDSEEGNEMVFCDSCNICVHQACYGITRIPEGQWWCCTCNLSKRPKCVLCPNKGGAMKCTRSGQKWAHVSCALWIPEVSIGCVEKMEPITKISSIPASRWALICVLCRERVGACIQCSVKTCKTAYHVTCAFKHGLEMRAIIEDENADDGVKLRSYCEKHSKSSKKEKSVCSGSEDDDSKRKKRKDMTSEEKNQARAARLQEIEAEFYKHVSIKDVSLHLDVDNDALHYIYNYWKLKRKAGNNKPLLPPKSEDVDMLSHKREQADLEKMKMFVQLRQDLERVRNLCYMVSRREKLSRSFFRLREQTFHKQAAVLELTPNLPNVVVQAVIEANHGPSIYDRLYSHEDAEDHTTDFDTILARIAGIKSPTESGDEKKTELNGLFKDKNPYKKVYFNGTSKRRSGSLYGSSTSNASSSDERPKEKENRLHPSSSEEEKPTVSTTALKKKPTVVRKTNNNNNNKATDRRRKRHSASSRSKVESSSEEDNKQKAKRNWGQYSRSRLMQVERELGYSGSDSDERGDELMPIHSTQKTDTKTMSSIYSDSDSSDVSMKNDDKSSNAASDSQQNRLRTKAAVKEFSHKPSTSKSPNKGSPENKKKNKTEIVTKKENPSKKKDYVPSDLIVPQRQAAKKATENLKSTTSNRLIKEQAEEQPKIEDKSKVQKPKAKVAAKETSKEPNKKDANKQIDVFDIDKEMDKLENQEILAYVPQRQAAKKAAEHIKSGLGKPVVPATSISLDQTADGEKKKELEGGKSKAEAKEKSEKPARVPESKRKSSSNSSSSSSSSSSSDSSTTSTSDSDDEPQKAPPPPQQPRSESLFSNQSRETAKRTNAKDWPFLDKGAKPAASSSSSDTSDSSRPPSPKPEPPTKPDKIARKINTDKKPAAAAAAAPQREEQARLRGKGRPARGRSRPSKSSDRVGDANVRTRDLSDSQRGDVERERAKPRKGKPDEVADRAEKETPKSGKLQSPVRKTDKKLNETEVSNLEKEILERKAGKQGSSKTKSTLDRLFGPPDKKVDKDDKSKSPNKTVKQTKPEKSKSTVKENKEPAVEKVASPVKKSPVKSKNIDEIFTQRSISNENKIEIKEKNTPKREEVTAFNDNAVTEGLEPHKSTTESYKSPEKHFPNDLDAGADKKSTPKLTQEYQNRSIFSPPHMKDLDFDNLDDGFGISKDEEIMKGPLTFSFGNTSLFKEDSKEDSARETLNLVEKLRMELSKKSTSCDVDDGASVSSSTKNESDRTEFSEQVVPNSVAESNHKTEPKSEEVATVNLEMRVEVTETTAKTFEPERNQDYRYLSCEADVPLEQNKNIPIQQHHGLPDHGISGQGDERWVPPSDAYAGAPPPVDPSNFENQQTAQHYIQQYSKNQTVLNALPPQVDLRLHEDTVKGQSPTMHDRRISQTPLNDPGSMDCMPSPSPYTDMHPQAKWADSEIMPNRRSSSSSAASSSSSCSRRDQEDDIKMRQDVMMVSHPSLENIGYLQPQGIPFPPETFPAFSETSQFVSPVSLFPPPSLNTSLAFPPTGPAMFPPAFGAPFPAPHSVMPTLPKPVNETMQYSSTCTATFTSSQHNMALTAAMVNLPPTIPKDLESPPEEDIPTPAVAAQPEEVPPSPAVSNSNVLSSPSPSIKSNSSAGKKSPSKPTRTSARVTSQLNKSPNKSPGKSPRQELVKQSLNKGRGDSRRNSVKTNASRCGQGQLRGRGRGRGRGRTHSQHNDYEFVGANTIHNKLVGTVYDLDFDDDISNDNMTDLKSMRERRKSVDVHERKSETAAKDSSQSPKFASPSQKSTRSYNADLRELRPPTPVEDVRPKAAEATTAENERPPIFPDMVQPVLPGPVDMRTYSGNFDQQTYNEANLLRAFATGTTETQVHEEIDEDFEKELQTALTTPSKKPEEPPAPEVGNIKVSLSDSRNQLKVKIKGPIANYSSTIPPLPPPTVDPVVVSSMNFVSNNVISNNSIGVSSGTSNLRRMRKKELLRQYWTQDMNMDDSSCATGFNATPAVTPVSRTIITIPKAVASMTSIPTKDDYRDYRTGSDDVIETKQHRKETKSRPGTLSRELRQLDLSLDEDGLLERRRSIGSVGSNNSNLSTSYDSSLVNKRRGRPPRPSQQPSTTPKIKIKIGNSIVGGSKVDDKRDRIRPPKKRLATINMPSVEDLKRESMKFRKLVMADFGEGKEKRKKKDKSEKRKRKKSKPEVQIISNESQNPTKLIIRIGKKVEGESAEKRTSGDSESNCVVAEEEDGPKMTPIKLKLSRCQEGSGYVMKRSTPTQQPPSAETKAEEATQPGQPPPSPPPPPIGLPGGVHAPPPLPLNKDCEVR</sequence>
<feature type="compositionally biased region" description="Basic and acidic residues" evidence="9">
    <location>
        <begin position="1983"/>
        <end position="1996"/>
    </location>
</feature>
<dbReference type="PROSITE" id="PS51805">
    <property type="entry name" value="EPHD"/>
    <property type="match status" value="1"/>
</dbReference>
<dbReference type="EMBL" id="QDEB01111968">
    <property type="protein sequence ID" value="RZB41723.1"/>
    <property type="molecule type" value="Genomic_DNA"/>
</dbReference>
<dbReference type="FunFam" id="3.30.40.10:FF:000030">
    <property type="entry name" value="Protein Jade-1 isoform 1"/>
    <property type="match status" value="1"/>
</dbReference>
<dbReference type="Pfam" id="PF13831">
    <property type="entry name" value="PHD_2"/>
    <property type="match status" value="1"/>
</dbReference>
<evidence type="ECO:0000256" key="8">
    <source>
        <dbReference type="PROSITE-ProRule" id="PRU00146"/>
    </source>
</evidence>
<feature type="compositionally biased region" description="Basic and acidic residues" evidence="9">
    <location>
        <begin position="1337"/>
        <end position="1366"/>
    </location>
</feature>
<feature type="region of interest" description="Disordered" evidence="9">
    <location>
        <begin position="400"/>
        <end position="427"/>
    </location>
</feature>
<dbReference type="PANTHER" id="PTHR13793">
    <property type="entry name" value="PHD FINGER PROTEINS"/>
    <property type="match status" value="1"/>
</dbReference>
<keyword evidence="1" id="KW-0479">Metal-binding</keyword>
<feature type="compositionally biased region" description="Polar residues" evidence="9">
    <location>
        <begin position="636"/>
        <end position="646"/>
    </location>
</feature>
<feature type="compositionally biased region" description="Basic and acidic residues" evidence="9">
    <location>
        <begin position="1055"/>
        <end position="1072"/>
    </location>
</feature>
<feature type="compositionally biased region" description="Low complexity" evidence="9">
    <location>
        <begin position="1664"/>
        <end position="1678"/>
    </location>
</feature>
<evidence type="ECO:0000256" key="2">
    <source>
        <dbReference type="ARBA" id="ARBA00022737"/>
    </source>
</evidence>
<feature type="compositionally biased region" description="Basic and acidic residues" evidence="9">
    <location>
        <begin position="418"/>
        <end position="427"/>
    </location>
</feature>
<feature type="region of interest" description="Disordered" evidence="9">
    <location>
        <begin position="2108"/>
        <end position="2128"/>
    </location>
</feature>
<dbReference type="InterPro" id="IPR019786">
    <property type="entry name" value="Zinc_finger_PHD-type_CS"/>
</dbReference>
<dbReference type="OrthoDB" id="20839at2759"/>
<feature type="compositionally biased region" description="Basic and acidic residues" evidence="9">
    <location>
        <begin position="1263"/>
        <end position="1280"/>
    </location>
</feature>
<feature type="compositionally biased region" description="Low complexity" evidence="9">
    <location>
        <begin position="1006"/>
        <end position="1027"/>
    </location>
</feature>
<dbReference type="FunFam" id="3.30.40.10:FF:000004">
    <property type="entry name" value="Jade family PHD finger 2"/>
    <property type="match status" value="1"/>
</dbReference>
<feature type="region of interest" description="Disordered" evidence="9">
    <location>
        <begin position="1974"/>
        <end position="2054"/>
    </location>
</feature>
<feature type="compositionally biased region" description="Basic and acidic residues" evidence="9">
    <location>
        <begin position="1243"/>
        <end position="1254"/>
    </location>
</feature>
<dbReference type="InterPro" id="IPR019542">
    <property type="entry name" value="Enhancer_polycomb-like_N"/>
</dbReference>
<evidence type="ECO:0000313" key="13">
    <source>
        <dbReference type="Proteomes" id="UP000292052"/>
    </source>
</evidence>
<dbReference type="InterPro" id="IPR013083">
    <property type="entry name" value="Znf_RING/FYVE/PHD"/>
</dbReference>
<feature type="compositionally biased region" description="Polar residues" evidence="9">
    <location>
        <begin position="2304"/>
        <end position="2321"/>
    </location>
</feature>
<name>A0A482VD66_ASBVE</name>
<feature type="compositionally biased region" description="Basic and acidic residues" evidence="9">
    <location>
        <begin position="2249"/>
        <end position="2266"/>
    </location>
</feature>
<proteinExistence type="inferred from homology"/>
<feature type="domain" description="PHD-type" evidence="11">
    <location>
        <begin position="276"/>
        <end position="393"/>
    </location>
</feature>
<feature type="compositionally biased region" description="Low complexity" evidence="9">
    <location>
        <begin position="769"/>
        <end position="781"/>
    </location>
</feature>
<reference evidence="12 13" key="1">
    <citation type="submission" date="2017-03" db="EMBL/GenBank/DDBJ databases">
        <title>Genome of the blue death feigning beetle - Asbolus verrucosus.</title>
        <authorList>
            <person name="Rider S.D."/>
        </authorList>
    </citation>
    <scope>NUCLEOTIDE SEQUENCE [LARGE SCALE GENOMIC DNA]</scope>
    <source>
        <strain evidence="12">Butters</strain>
        <tissue evidence="12">Head and leg muscle</tissue>
    </source>
</reference>
<feature type="compositionally biased region" description="Low complexity" evidence="9">
    <location>
        <begin position="1073"/>
        <end position="1088"/>
    </location>
</feature>
<evidence type="ECO:0000259" key="11">
    <source>
        <dbReference type="PROSITE" id="PS51805"/>
    </source>
</evidence>
<evidence type="ECO:0000313" key="12">
    <source>
        <dbReference type="EMBL" id="RZB41723.1"/>
    </source>
</evidence>
<feature type="region of interest" description="Disordered" evidence="9">
    <location>
        <begin position="1614"/>
        <end position="1637"/>
    </location>
</feature>
<dbReference type="InterPro" id="IPR011011">
    <property type="entry name" value="Znf_FYVE_PHD"/>
</dbReference>
<dbReference type="Pfam" id="PF10513">
    <property type="entry name" value="EPL1"/>
    <property type="match status" value="1"/>
</dbReference>
<feature type="compositionally biased region" description="Basic residues" evidence="9">
    <location>
        <begin position="1925"/>
        <end position="1937"/>
    </location>
</feature>
<dbReference type="PANTHER" id="PTHR13793:SF160">
    <property type="entry name" value="PHD FINGER PROTEIN RHINOCEROS"/>
    <property type="match status" value="1"/>
</dbReference>
<feature type="compositionally biased region" description="Basic and acidic residues" evidence="9">
    <location>
        <begin position="2439"/>
        <end position="2452"/>
    </location>
</feature>
<organism evidence="12 13">
    <name type="scientific">Asbolus verrucosus</name>
    <name type="common">Desert ironclad beetle</name>
    <dbReference type="NCBI Taxonomy" id="1661398"/>
    <lineage>
        <taxon>Eukaryota</taxon>
        <taxon>Metazoa</taxon>
        <taxon>Ecdysozoa</taxon>
        <taxon>Arthropoda</taxon>
        <taxon>Hexapoda</taxon>
        <taxon>Insecta</taxon>
        <taxon>Pterygota</taxon>
        <taxon>Neoptera</taxon>
        <taxon>Endopterygota</taxon>
        <taxon>Coleoptera</taxon>
        <taxon>Polyphaga</taxon>
        <taxon>Cucujiformia</taxon>
        <taxon>Tenebrionidae</taxon>
        <taxon>Pimeliinae</taxon>
        <taxon>Asbolus</taxon>
    </lineage>
</organism>
<dbReference type="CDD" id="cd15573">
    <property type="entry name" value="PHD_JADE"/>
    <property type="match status" value="1"/>
</dbReference>
<feature type="region of interest" description="Disordered" evidence="9">
    <location>
        <begin position="2398"/>
        <end position="2542"/>
    </location>
</feature>
<gene>
    <name evidence="12" type="ORF">BDFB_002966</name>
</gene>
<dbReference type="InterPro" id="IPR034732">
    <property type="entry name" value="EPHD"/>
</dbReference>
<evidence type="ECO:0000256" key="5">
    <source>
        <dbReference type="ARBA" id="ARBA00038371"/>
    </source>
</evidence>
<feature type="compositionally biased region" description="Basic and acidic residues" evidence="9">
    <location>
        <begin position="707"/>
        <end position="719"/>
    </location>
</feature>
<feature type="region of interest" description="Disordered" evidence="9">
    <location>
        <begin position="1829"/>
        <end position="1941"/>
    </location>
</feature>
<dbReference type="InterPro" id="IPR001965">
    <property type="entry name" value="Znf_PHD"/>
</dbReference>
<feature type="compositionally biased region" description="Polar residues" evidence="9">
    <location>
        <begin position="1865"/>
        <end position="1886"/>
    </location>
</feature>
<feature type="compositionally biased region" description="Polar residues" evidence="9">
    <location>
        <begin position="1997"/>
        <end position="2016"/>
    </location>
</feature>
<dbReference type="STRING" id="1661398.A0A482VD66"/>
<dbReference type="Proteomes" id="UP000292052">
    <property type="component" value="Unassembled WGS sequence"/>
</dbReference>
<feature type="compositionally biased region" description="Basic and acidic residues" evidence="9">
    <location>
        <begin position="1315"/>
        <end position="1325"/>
    </location>
</feature>
<feature type="compositionally biased region" description="Polar residues" evidence="9">
    <location>
        <begin position="812"/>
        <end position="823"/>
    </location>
</feature>
<protein>
    <recommendedName>
        <fullName evidence="7">PHD finger protein rhinoceros</fullName>
    </recommendedName>
</protein>
<dbReference type="PROSITE" id="PS50016">
    <property type="entry name" value="ZF_PHD_2"/>
    <property type="match status" value="1"/>
</dbReference>
<feature type="region of interest" description="Disordered" evidence="9">
    <location>
        <begin position="2301"/>
        <end position="2341"/>
    </location>
</feature>
<feature type="compositionally biased region" description="Basic and acidic residues" evidence="9">
    <location>
        <begin position="1201"/>
        <end position="1224"/>
    </location>
</feature>
<feature type="region of interest" description="Disordered" evidence="9">
    <location>
        <begin position="1444"/>
        <end position="1494"/>
    </location>
</feature>
<dbReference type="GO" id="GO:0008270">
    <property type="term" value="F:zinc ion binding"/>
    <property type="evidence" value="ECO:0007669"/>
    <property type="project" value="UniProtKB-KW"/>
</dbReference>
<feature type="compositionally biased region" description="Low complexity" evidence="9">
    <location>
        <begin position="682"/>
        <end position="692"/>
    </location>
</feature>
<feature type="domain" description="PHD-type" evidence="10">
    <location>
        <begin position="224"/>
        <end position="274"/>
    </location>
</feature>
<dbReference type="InterPro" id="IPR050701">
    <property type="entry name" value="Histone_Mod_Regulator"/>
</dbReference>
<feature type="compositionally biased region" description="Polar residues" evidence="9">
    <location>
        <begin position="758"/>
        <end position="768"/>
    </location>
</feature>
<feature type="compositionally biased region" description="Low complexity" evidence="9">
    <location>
        <begin position="1839"/>
        <end position="1859"/>
    </location>
</feature>
<feature type="region of interest" description="Disordered" evidence="9">
    <location>
        <begin position="1"/>
        <end position="30"/>
    </location>
</feature>
<evidence type="ECO:0000256" key="4">
    <source>
        <dbReference type="ARBA" id="ARBA00022833"/>
    </source>
</evidence>
<feature type="compositionally biased region" description="Basic residues" evidence="9">
    <location>
        <begin position="1129"/>
        <end position="1142"/>
    </location>
</feature>
<evidence type="ECO:0000256" key="3">
    <source>
        <dbReference type="ARBA" id="ARBA00022771"/>
    </source>
</evidence>
<feature type="compositionally biased region" description="Basic and acidic residues" evidence="9">
    <location>
        <begin position="1483"/>
        <end position="1493"/>
    </location>
</feature>
<keyword evidence="13" id="KW-1185">Reference proteome</keyword>
<evidence type="ECO:0000256" key="1">
    <source>
        <dbReference type="ARBA" id="ARBA00022723"/>
    </source>
</evidence>
<feature type="compositionally biased region" description="Basic and acidic residues" evidence="9">
    <location>
        <begin position="900"/>
        <end position="915"/>
    </location>
</feature>
<feature type="compositionally biased region" description="Polar residues" evidence="9">
    <location>
        <begin position="1044"/>
        <end position="1054"/>
    </location>
</feature>
<feature type="region of interest" description="Disordered" evidence="9">
    <location>
        <begin position="940"/>
        <end position="1296"/>
    </location>
</feature>
<dbReference type="SUPFAM" id="SSF57903">
    <property type="entry name" value="FYVE/PHD zinc finger"/>
    <property type="match status" value="1"/>
</dbReference>
<feature type="compositionally biased region" description="Low complexity" evidence="9">
    <location>
        <begin position="789"/>
        <end position="798"/>
    </location>
</feature>
<dbReference type="Gene3D" id="3.30.40.10">
    <property type="entry name" value="Zinc/RING finger domain, C3HC4 (zinc finger)"/>
    <property type="match status" value="2"/>
</dbReference>
<dbReference type="Pfam" id="PF13832">
    <property type="entry name" value="zf-HC5HC2H_2"/>
    <property type="match status" value="1"/>
</dbReference>
<feature type="compositionally biased region" description="Polar residues" evidence="9">
    <location>
        <begin position="2422"/>
        <end position="2431"/>
    </location>
</feature>
<comment type="similarity">
    <text evidence="5">Belongs to the JADE family.</text>
</comment>
<evidence type="ECO:0000256" key="9">
    <source>
        <dbReference type="SAM" id="MobiDB-lite"/>
    </source>
</evidence>
<feature type="region of interest" description="Disordered" evidence="9">
    <location>
        <begin position="1660"/>
        <end position="1683"/>
    </location>
</feature>
<accession>A0A482VD66</accession>
<feature type="compositionally biased region" description="Basic and acidic residues" evidence="9">
    <location>
        <begin position="1144"/>
        <end position="1192"/>
    </location>
</feature>
<feature type="region of interest" description="Disordered" evidence="9">
    <location>
        <begin position="625"/>
        <end position="916"/>
    </location>
</feature>
<comment type="caution">
    <text evidence="12">The sequence shown here is derived from an EMBL/GenBank/DDBJ whole genome shotgun (WGS) entry which is preliminary data.</text>
</comment>
<feature type="compositionally biased region" description="Polar residues" evidence="9">
    <location>
        <begin position="1368"/>
        <end position="1379"/>
    </location>
</feature>
<dbReference type="SMART" id="SM00249">
    <property type="entry name" value="PHD"/>
    <property type="match status" value="2"/>
</dbReference>
<dbReference type="PROSITE" id="PS01359">
    <property type="entry name" value="ZF_PHD_1"/>
    <property type="match status" value="1"/>
</dbReference>
<dbReference type="InterPro" id="IPR019787">
    <property type="entry name" value="Znf_PHD-finger"/>
</dbReference>
<comment type="function">
    <text evidence="6">May function as a negative regulator of the EGFR/Ras/MAPK signaling pathway during eye development.</text>
</comment>
<feature type="region of interest" description="Disordered" evidence="9">
    <location>
        <begin position="1540"/>
        <end position="1577"/>
    </location>
</feature>
<dbReference type="CDD" id="cd15671">
    <property type="entry name" value="ePHD_JADE"/>
    <property type="match status" value="1"/>
</dbReference>
<feature type="compositionally biased region" description="Basic residues" evidence="9">
    <location>
        <begin position="2401"/>
        <end position="2416"/>
    </location>
</feature>
<keyword evidence="2" id="KW-0677">Repeat</keyword>
<evidence type="ECO:0000256" key="6">
    <source>
        <dbReference type="ARBA" id="ARBA00055261"/>
    </source>
</evidence>
<feature type="compositionally biased region" description="Pro residues" evidence="9">
    <location>
        <begin position="2510"/>
        <end position="2522"/>
    </location>
</feature>
<keyword evidence="4" id="KW-0862">Zinc</keyword>
<feature type="region of interest" description="Disordered" evidence="9">
    <location>
        <begin position="2350"/>
        <end position="2369"/>
    </location>
</feature>
<feature type="compositionally biased region" description="Basic and acidic residues" evidence="9">
    <location>
        <begin position="647"/>
        <end position="668"/>
    </location>
</feature>
<feature type="compositionally biased region" description="Basic and acidic residues" evidence="9">
    <location>
        <begin position="2019"/>
        <end position="2036"/>
    </location>
</feature>
<dbReference type="GO" id="GO:0006357">
    <property type="term" value="P:regulation of transcription by RNA polymerase II"/>
    <property type="evidence" value="ECO:0007669"/>
    <property type="project" value="TreeGrafter"/>
</dbReference>
<evidence type="ECO:0000259" key="10">
    <source>
        <dbReference type="PROSITE" id="PS50016"/>
    </source>
</evidence>
<feature type="compositionally biased region" description="Basic and acidic residues" evidence="9">
    <location>
        <begin position="824"/>
        <end position="848"/>
    </location>
</feature>
<evidence type="ECO:0000256" key="7">
    <source>
        <dbReference type="ARBA" id="ARBA00068706"/>
    </source>
</evidence>
<feature type="region of interest" description="Disordered" evidence="9">
    <location>
        <begin position="2249"/>
        <end position="2280"/>
    </location>
</feature>
<feature type="compositionally biased region" description="Basic and acidic residues" evidence="9">
    <location>
        <begin position="875"/>
        <end position="891"/>
    </location>
</feature>